<feature type="region of interest" description="Disordered" evidence="1">
    <location>
        <begin position="50"/>
        <end position="78"/>
    </location>
</feature>
<gene>
    <name evidence="2" type="primary">OSJNBa0014G15.7</name>
</gene>
<dbReference type="EMBL" id="AC090882">
    <property type="protein sequence ID" value="AAL58206.1"/>
    <property type="molecule type" value="Genomic_DNA"/>
</dbReference>
<feature type="region of interest" description="Disordered" evidence="1">
    <location>
        <begin position="1"/>
        <end position="38"/>
    </location>
</feature>
<dbReference type="Proteomes" id="UP000000763">
    <property type="component" value="Chromosome 3"/>
</dbReference>
<protein>
    <submittedName>
        <fullName evidence="2">Uncharacterized protein</fullName>
    </submittedName>
</protein>
<evidence type="ECO:0000313" key="3">
    <source>
        <dbReference type="Proteomes" id="UP000000763"/>
    </source>
</evidence>
<accession>Q8W341</accession>
<organism evidence="2 3">
    <name type="scientific">Oryza sativa subsp. japonica</name>
    <name type="common">Rice</name>
    <dbReference type="NCBI Taxonomy" id="39947"/>
    <lineage>
        <taxon>Eukaryota</taxon>
        <taxon>Viridiplantae</taxon>
        <taxon>Streptophyta</taxon>
        <taxon>Embryophyta</taxon>
        <taxon>Tracheophyta</taxon>
        <taxon>Spermatophyta</taxon>
        <taxon>Magnoliopsida</taxon>
        <taxon>Liliopsida</taxon>
        <taxon>Poales</taxon>
        <taxon>Poaceae</taxon>
        <taxon>BOP clade</taxon>
        <taxon>Oryzoideae</taxon>
        <taxon>Oryzeae</taxon>
        <taxon>Oryzinae</taxon>
        <taxon>Oryza</taxon>
        <taxon>Oryza sativa</taxon>
    </lineage>
</organism>
<reference evidence="3" key="2">
    <citation type="journal article" date="2008" name="Nucleic Acids Res.">
        <title>The rice annotation project database (RAP-DB): 2008 update.</title>
        <authorList>
            <consortium name="The rice annotation project (RAP)"/>
        </authorList>
    </citation>
    <scope>GENOME REANNOTATION</scope>
    <source>
        <strain evidence="3">cv. Nipponbare</strain>
    </source>
</reference>
<proteinExistence type="predicted"/>
<name>Q8W341_ORYSJ</name>
<feature type="compositionally biased region" description="Polar residues" evidence="1">
    <location>
        <begin position="57"/>
        <end position="78"/>
    </location>
</feature>
<evidence type="ECO:0000256" key="1">
    <source>
        <dbReference type="SAM" id="MobiDB-lite"/>
    </source>
</evidence>
<reference evidence="3" key="1">
    <citation type="journal article" date="2005" name="Nature">
        <title>The map-based sequence of the rice genome.</title>
        <authorList>
            <consortium name="International rice genome sequencing project (IRGSP)"/>
            <person name="Matsumoto T."/>
            <person name="Wu J."/>
            <person name="Kanamori H."/>
            <person name="Katayose Y."/>
            <person name="Fujisawa M."/>
            <person name="Namiki N."/>
            <person name="Mizuno H."/>
            <person name="Yamamoto K."/>
            <person name="Antonio B.A."/>
            <person name="Baba T."/>
            <person name="Sakata K."/>
            <person name="Nagamura Y."/>
            <person name="Aoki H."/>
            <person name="Arikawa K."/>
            <person name="Arita K."/>
            <person name="Bito T."/>
            <person name="Chiden Y."/>
            <person name="Fujitsuka N."/>
            <person name="Fukunaka R."/>
            <person name="Hamada M."/>
            <person name="Harada C."/>
            <person name="Hayashi A."/>
            <person name="Hijishita S."/>
            <person name="Honda M."/>
            <person name="Hosokawa S."/>
            <person name="Ichikawa Y."/>
            <person name="Idonuma A."/>
            <person name="Iijima M."/>
            <person name="Ikeda M."/>
            <person name="Ikeno M."/>
            <person name="Ito K."/>
            <person name="Ito S."/>
            <person name="Ito T."/>
            <person name="Ito Y."/>
            <person name="Ito Y."/>
            <person name="Iwabuchi A."/>
            <person name="Kamiya K."/>
            <person name="Karasawa W."/>
            <person name="Kurita K."/>
            <person name="Katagiri S."/>
            <person name="Kikuta A."/>
            <person name="Kobayashi H."/>
            <person name="Kobayashi N."/>
            <person name="Machita K."/>
            <person name="Maehara T."/>
            <person name="Masukawa M."/>
            <person name="Mizubayashi T."/>
            <person name="Mukai Y."/>
            <person name="Nagasaki H."/>
            <person name="Nagata Y."/>
            <person name="Naito S."/>
            <person name="Nakashima M."/>
            <person name="Nakama Y."/>
            <person name="Nakamichi Y."/>
            <person name="Nakamura M."/>
            <person name="Meguro A."/>
            <person name="Negishi M."/>
            <person name="Ohta I."/>
            <person name="Ohta T."/>
            <person name="Okamoto M."/>
            <person name="Ono N."/>
            <person name="Saji S."/>
            <person name="Sakaguchi M."/>
            <person name="Sakai K."/>
            <person name="Shibata M."/>
            <person name="Shimokawa T."/>
            <person name="Song J."/>
            <person name="Takazaki Y."/>
            <person name="Terasawa K."/>
            <person name="Tsugane M."/>
            <person name="Tsuji K."/>
            <person name="Ueda S."/>
            <person name="Waki K."/>
            <person name="Yamagata H."/>
            <person name="Yamamoto M."/>
            <person name="Yamamoto S."/>
            <person name="Yamane H."/>
            <person name="Yoshiki S."/>
            <person name="Yoshihara R."/>
            <person name="Yukawa K."/>
            <person name="Zhong H."/>
            <person name="Yano M."/>
            <person name="Yuan Q."/>
            <person name="Ouyang S."/>
            <person name="Liu J."/>
            <person name="Jones K.M."/>
            <person name="Gansberger K."/>
            <person name="Moffat K."/>
            <person name="Hill J."/>
            <person name="Bera J."/>
            <person name="Fadrosh D."/>
            <person name="Jin S."/>
            <person name="Johri S."/>
            <person name="Kim M."/>
            <person name="Overton L."/>
            <person name="Reardon M."/>
            <person name="Tsitrin T."/>
            <person name="Vuong H."/>
            <person name="Weaver B."/>
            <person name="Ciecko A."/>
            <person name="Tallon L."/>
            <person name="Jackson J."/>
            <person name="Pai G."/>
            <person name="Aken S.V."/>
            <person name="Utterback T."/>
            <person name="Reidmuller S."/>
            <person name="Feldblyum T."/>
            <person name="Hsiao J."/>
            <person name="Zismann V."/>
            <person name="Iobst S."/>
            <person name="de Vazeille A.R."/>
            <person name="Buell C.R."/>
            <person name="Ying K."/>
            <person name="Li Y."/>
            <person name="Lu T."/>
            <person name="Huang Y."/>
            <person name="Zhao Q."/>
            <person name="Feng Q."/>
            <person name="Zhang L."/>
            <person name="Zhu J."/>
            <person name="Weng Q."/>
            <person name="Mu J."/>
            <person name="Lu Y."/>
            <person name="Fan D."/>
            <person name="Liu Y."/>
            <person name="Guan J."/>
            <person name="Zhang Y."/>
            <person name="Yu S."/>
            <person name="Liu X."/>
            <person name="Zhang Y."/>
            <person name="Hong G."/>
            <person name="Han B."/>
            <person name="Choisne N."/>
            <person name="Demange N."/>
            <person name="Orjeda G."/>
            <person name="Samain S."/>
            <person name="Cattolico L."/>
            <person name="Pelletier E."/>
            <person name="Couloux A."/>
            <person name="Segurens B."/>
            <person name="Wincker P."/>
            <person name="D'Hont A."/>
            <person name="Scarpelli C."/>
            <person name="Weissenbach J."/>
            <person name="Salanoubat M."/>
            <person name="Quetier F."/>
            <person name="Yu Y."/>
            <person name="Kim H.R."/>
            <person name="Rambo T."/>
            <person name="Currie J."/>
            <person name="Collura K."/>
            <person name="Luo M."/>
            <person name="Yang T."/>
            <person name="Ammiraju J.S.S."/>
            <person name="Engler F."/>
            <person name="Soderlund C."/>
            <person name="Wing R.A."/>
            <person name="Palmer L.E."/>
            <person name="de la Bastide M."/>
            <person name="Spiegel L."/>
            <person name="Nascimento L."/>
            <person name="Zutavern T."/>
            <person name="O'Shaughnessy A."/>
            <person name="Dike S."/>
            <person name="Dedhia N."/>
            <person name="Preston R."/>
            <person name="Balija V."/>
            <person name="McCombie W.R."/>
            <person name="Chow T."/>
            <person name="Chen H."/>
            <person name="Chung M."/>
            <person name="Chen C."/>
            <person name="Shaw J."/>
            <person name="Wu H."/>
            <person name="Hsiao K."/>
            <person name="Chao Y."/>
            <person name="Chu M."/>
            <person name="Cheng C."/>
            <person name="Hour A."/>
            <person name="Lee P."/>
            <person name="Lin S."/>
            <person name="Lin Y."/>
            <person name="Liou J."/>
            <person name="Liu S."/>
            <person name="Hsing Y."/>
            <person name="Raghuvanshi S."/>
            <person name="Mohanty A."/>
            <person name="Bharti A.K."/>
            <person name="Gaur A."/>
            <person name="Gupta V."/>
            <person name="Kumar D."/>
            <person name="Ravi V."/>
            <person name="Vij S."/>
            <person name="Kapur A."/>
            <person name="Khurana P."/>
            <person name="Khurana P."/>
            <person name="Khurana J.P."/>
            <person name="Tyagi A.K."/>
            <person name="Gaikwad K."/>
            <person name="Singh A."/>
            <person name="Dalal V."/>
            <person name="Srivastava S."/>
            <person name="Dixit A."/>
            <person name="Pal A.K."/>
            <person name="Ghazi I.A."/>
            <person name="Yadav M."/>
            <person name="Pandit A."/>
            <person name="Bhargava A."/>
            <person name="Sureshbabu K."/>
            <person name="Batra K."/>
            <person name="Sharma T.R."/>
            <person name="Mohapatra T."/>
            <person name="Singh N.K."/>
            <person name="Messing J."/>
            <person name="Nelson A.B."/>
            <person name="Fuks G."/>
            <person name="Kavchok S."/>
            <person name="Keizer G."/>
            <person name="Linton E."/>
            <person name="Llaca V."/>
            <person name="Song R."/>
            <person name="Tanyolac B."/>
            <person name="Young S."/>
            <person name="Ho-Il K."/>
            <person name="Hahn J.H."/>
            <person name="Sangsakoo G."/>
            <person name="Vanavichit A."/>
            <person name="de Mattos Luiz.A.T."/>
            <person name="Zimmer P.D."/>
            <person name="Malone G."/>
            <person name="Dellagostin O."/>
            <person name="de Oliveira A.C."/>
            <person name="Bevan M."/>
            <person name="Bancroft I."/>
            <person name="Minx P."/>
            <person name="Cordum H."/>
            <person name="Wilson R."/>
            <person name="Cheng Z."/>
            <person name="Jin W."/>
            <person name="Jiang J."/>
            <person name="Leong S.A."/>
            <person name="Iwama H."/>
            <person name="Gojobori T."/>
            <person name="Itoh T."/>
            <person name="Niimura Y."/>
            <person name="Fujii Y."/>
            <person name="Habara T."/>
            <person name="Sakai H."/>
            <person name="Sato Y."/>
            <person name="Wilson G."/>
            <person name="Kumar K."/>
            <person name="McCouch S."/>
            <person name="Juretic N."/>
            <person name="Hoen D."/>
            <person name="Wright S."/>
            <person name="Bruskiewich R."/>
            <person name="Bureau T."/>
            <person name="Miyao A."/>
            <person name="Hirochika H."/>
            <person name="Nishikawa T."/>
            <person name="Kadowaki K."/>
            <person name="Sugiura M."/>
            <person name="Burr B."/>
            <person name="Sasaki T."/>
        </authorList>
    </citation>
    <scope>NUCLEOTIDE SEQUENCE [LARGE SCALE GENOMIC DNA]</scope>
    <source>
        <strain evidence="3">cv. Nipponbare</strain>
    </source>
</reference>
<dbReference type="AlphaFoldDB" id="Q8W341"/>
<evidence type="ECO:0000313" key="2">
    <source>
        <dbReference type="EMBL" id="AAL58206.1"/>
    </source>
</evidence>
<feature type="compositionally biased region" description="Low complexity" evidence="1">
    <location>
        <begin position="1"/>
        <end position="25"/>
    </location>
</feature>
<sequence length="78" mass="8172">MAAIGALSAGSGASANHGGTSANNSCYSMPQTRARSGPRSLALEMMAMATRRRLRRSQSQPKTTSITPQINHNARPSS</sequence>